<reference evidence="3 4" key="1">
    <citation type="submission" date="2019-03" db="EMBL/GenBank/DDBJ databases">
        <title>Genomic Encyclopedia of Type Strains, Phase III (KMG-III): the genomes of soil and plant-associated and newly described type strains.</title>
        <authorList>
            <person name="Whitman W."/>
        </authorList>
    </citation>
    <scope>NUCLEOTIDE SEQUENCE [LARGE SCALE GENOMIC DNA]</scope>
    <source>
        <strain evidence="3 4">VKM Ac-2575</strain>
    </source>
</reference>
<evidence type="ECO:0000256" key="1">
    <source>
        <dbReference type="SAM" id="SignalP"/>
    </source>
</evidence>
<feature type="chain" id="PRO_5020680912" evidence="1">
    <location>
        <begin position="31"/>
        <end position="400"/>
    </location>
</feature>
<dbReference type="PROSITE" id="PS51318">
    <property type="entry name" value="TAT"/>
    <property type="match status" value="1"/>
</dbReference>
<dbReference type="OrthoDB" id="9809635at2"/>
<keyword evidence="3" id="KW-0645">Protease</keyword>
<feature type="signal peptide" evidence="1">
    <location>
        <begin position="1"/>
        <end position="30"/>
    </location>
</feature>
<dbReference type="PANTHER" id="PTHR46825:SF7">
    <property type="entry name" value="D-ALANYL-D-ALANINE CARBOXYPEPTIDASE"/>
    <property type="match status" value="1"/>
</dbReference>
<keyword evidence="3" id="KW-0378">Hydrolase</keyword>
<feature type="domain" description="Beta-lactamase-related" evidence="2">
    <location>
        <begin position="54"/>
        <end position="380"/>
    </location>
</feature>
<name>A0A4R7TBA4_9ACTN</name>
<gene>
    <name evidence="3" type="ORF">EV138_2875</name>
</gene>
<keyword evidence="3" id="KW-0121">Carboxypeptidase</keyword>
<dbReference type="InterPro" id="IPR006311">
    <property type="entry name" value="TAT_signal"/>
</dbReference>
<accession>A0A4R7TBA4</accession>
<dbReference type="GO" id="GO:0004180">
    <property type="term" value="F:carboxypeptidase activity"/>
    <property type="evidence" value="ECO:0007669"/>
    <property type="project" value="UniProtKB-KW"/>
</dbReference>
<dbReference type="EMBL" id="SOCE01000001">
    <property type="protein sequence ID" value="TDU89311.1"/>
    <property type="molecule type" value="Genomic_DNA"/>
</dbReference>
<organism evidence="3 4">
    <name type="scientific">Kribbella voronezhensis</name>
    <dbReference type="NCBI Taxonomy" id="2512212"/>
    <lineage>
        <taxon>Bacteria</taxon>
        <taxon>Bacillati</taxon>
        <taxon>Actinomycetota</taxon>
        <taxon>Actinomycetes</taxon>
        <taxon>Propionibacteriales</taxon>
        <taxon>Kribbellaceae</taxon>
        <taxon>Kribbella</taxon>
    </lineage>
</organism>
<comment type="caution">
    <text evidence="3">The sequence shown here is derived from an EMBL/GenBank/DDBJ whole genome shotgun (WGS) entry which is preliminary data.</text>
</comment>
<dbReference type="PANTHER" id="PTHR46825">
    <property type="entry name" value="D-ALANYL-D-ALANINE-CARBOXYPEPTIDASE/ENDOPEPTIDASE AMPH"/>
    <property type="match status" value="1"/>
</dbReference>
<dbReference type="SUPFAM" id="SSF56601">
    <property type="entry name" value="beta-lactamase/transpeptidase-like"/>
    <property type="match status" value="1"/>
</dbReference>
<dbReference type="Gene3D" id="3.40.710.10">
    <property type="entry name" value="DD-peptidase/beta-lactamase superfamily"/>
    <property type="match status" value="1"/>
</dbReference>
<sequence>MPTLRRILAASTAVGTLAALAATTATTATASPTPATPAVDAVATASAQRSAGLQQALDAIVAAGAVGTLAEVRTDRGTWRGTSGVAELGSTTPVPARGLFRAGSITKTFLAAVVLQLVAEHELGLDDHLADLLPQSGGVVPGAERITVRQLLTHTSGLGDFMSDLPLRPPSAFLAVRWKTWDPWELVKLASAHPTTTPGQYHYSNAGYLLLGMVVERVTGHSYGSEIQHRVIDRLGLHRTTMPGTDPVIHGPHPHGYLPVEDNGMIRPVDLTELNPSVFGAAGELVSSTSDLNRFFAALLYGKVVRRDLLHLMTQPPEGSTYGAGLRKRTLTCAAPAGSNRPAAHVTAYGNDGDALAYLSYSFTTADRRRQVTVSLTPWGPDRNSTDSAVDALIERALCP</sequence>
<keyword evidence="4" id="KW-1185">Reference proteome</keyword>
<dbReference type="Pfam" id="PF00144">
    <property type="entry name" value="Beta-lactamase"/>
    <property type="match status" value="1"/>
</dbReference>
<dbReference type="RefSeq" id="WP_133979406.1">
    <property type="nucleotide sequence ID" value="NZ_SOCE01000001.1"/>
</dbReference>
<dbReference type="Proteomes" id="UP000295151">
    <property type="component" value="Unassembled WGS sequence"/>
</dbReference>
<proteinExistence type="predicted"/>
<keyword evidence="1" id="KW-0732">Signal</keyword>
<protein>
    <submittedName>
        <fullName evidence="3">D-alanyl-D-alanine carboxypeptidase</fullName>
    </submittedName>
</protein>
<evidence type="ECO:0000313" key="4">
    <source>
        <dbReference type="Proteomes" id="UP000295151"/>
    </source>
</evidence>
<dbReference type="AlphaFoldDB" id="A0A4R7TBA4"/>
<dbReference type="InterPro" id="IPR001466">
    <property type="entry name" value="Beta-lactam-related"/>
</dbReference>
<dbReference type="InterPro" id="IPR050491">
    <property type="entry name" value="AmpC-like"/>
</dbReference>
<dbReference type="InterPro" id="IPR012338">
    <property type="entry name" value="Beta-lactam/transpept-like"/>
</dbReference>
<evidence type="ECO:0000259" key="2">
    <source>
        <dbReference type="Pfam" id="PF00144"/>
    </source>
</evidence>
<evidence type="ECO:0000313" key="3">
    <source>
        <dbReference type="EMBL" id="TDU89311.1"/>
    </source>
</evidence>